<dbReference type="EMBL" id="JAQQWE010000009">
    <property type="protein sequence ID" value="KAK7940942.1"/>
    <property type="molecule type" value="Genomic_DNA"/>
</dbReference>
<dbReference type="GeneID" id="92082613"/>
<organism evidence="2 3">
    <name type="scientific">Apiospora aurea</name>
    <dbReference type="NCBI Taxonomy" id="335848"/>
    <lineage>
        <taxon>Eukaryota</taxon>
        <taxon>Fungi</taxon>
        <taxon>Dikarya</taxon>
        <taxon>Ascomycota</taxon>
        <taxon>Pezizomycotina</taxon>
        <taxon>Sordariomycetes</taxon>
        <taxon>Xylariomycetidae</taxon>
        <taxon>Amphisphaeriales</taxon>
        <taxon>Apiosporaceae</taxon>
        <taxon>Apiospora</taxon>
    </lineage>
</organism>
<protein>
    <submittedName>
        <fullName evidence="2">Uncharacterized protein</fullName>
    </submittedName>
</protein>
<comment type="caution">
    <text evidence="2">The sequence shown here is derived from an EMBL/GenBank/DDBJ whole genome shotgun (WGS) entry which is preliminary data.</text>
</comment>
<evidence type="ECO:0000313" key="3">
    <source>
        <dbReference type="Proteomes" id="UP001391051"/>
    </source>
</evidence>
<feature type="coiled-coil region" evidence="1">
    <location>
        <begin position="62"/>
        <end position="96"/>
    </location>
</feature>
<keyword evidence="3" id="KW-1185">Reference proteome</keyword>
<dbReference type="RefSeq" id="XP_066693694.1">
    <property type="nucleotide sequence ID" value="XM_066849551.1"/>
</dbReference>
<name>A0ABR1PVB0_9PEZI</name>
<dbReference type="Proteomes" id="UP001391051">
    <property type="component" value="Unassembled WGS sequence"/>
</dbReference>
<evidence type="ECO:0000256" key="1">
    <source>
        <dbReference type="SAM" id="Coils"/>
    </source>
</evidence>
<reference evidence="2 3" key="1">
    <citation type="submission" date="2023-01" db="EMBL/GenBank/DDBJ databases">
        <title>Analysis of 21 Apiospora genomes using comparative genomics revels a genus with tremendous synthesis potential of carbohydrate active enzymes and secondary metabolites.</title>
        <authorList>
            <person name="Sorensen T."/>
        </authorList>
    </citation>
    <scope>NUCLEOTIDE SEQUENCE [LARGE SCALE GENOMIC DNA]</scope>
    <source>
        <strain evidence="2 3">CBS 24483</strain>
    </source>
</reference>
<accession>A0ABR1PVB0</accession>
<gene>
    <name evidence="2" type="ORF">PG986_013329</name>
</gene>
<sequence>MFTLLESPSASGSSARITVAITTSPATRLPPDTGTNVTAGVNTVALLNHTLAPIGITIDVAMDSVASKYNTAEALVAKLQQEAESLEQLKIAADGKLLP</sequence>
<evidence type="ECO:0000313" key="2">
    <source>
        <dbReference type="EMBL" id="KAK7940942.1"/>
    </source>
</evidence>
<keyword evidence="1" id="KW-0175">Coiled coil</keyword>
<proteinExistence type="predicted"/>